<reference evidence="1 2" key="1">
    <citation type="submission" date="2020-08" db="EMBL/GenBank/DDBJ databases">
        <title>Genomic Encyclopedia of Type Strains, Phase IV (KMG-IV): sequencing the most valuable type-strain genomes for metagenomic binning, comparative biology and taxonomic classification.</title>
        <authorList>
            <person name="Goeker M."/>
        </authorList>
    </citation>
    <scope>NUCLEOTIDE SEQUENCE [LARGE SCALE GENOMIC DNA]</scope>
    <source>
        <strain evidence="1 2">DSM 19331</strain>
    </source>
</reference>
<evidence type="ECO:0000313" key="1">
    <source>
        <dbReference type="EMBL" id="MBB3918807.1"/>
    </source>
</evidence>
<dbReference type="Proteomes" id="UP000545490">
    <property type="component" value="Unassembled WGS sequence"/>
</dbReference>
<sequence length="77" mass="8065">MSGRQFLEALRLEARAALGSDANPSQYNKGWHATATIGSIGAGAGVARLLPYNASIPTCATPKTSSPECRRHQVVAL</sequence>
<dbReference type="GO" id="GO:0016829">
    <property type="term" value="F:lyase activity"/>
    <property type="evidence" value="ECO:0007669"/>
    <property type="project" value="InterPro"/>
</dbReference>
<dbReference type="Gene3D" id="1.10.4100.10">
    <property type="entry name" value="2-methylcitrate dehydratase PrpD"/>
    <property type="match status" value="1"/>
</dbReference>
<accession>A0A7W6BAI5</accession>
<gene>
    <name evidence="1" type="ORF">GGQ65_006147</name>
</gene>
<dbReference type="InterPro" id="IPR042183">
    <property type="entry name" value="MmgE/PrpD_sf_1"/>
</dbReference>
<comment type="caution">
    <text evidence="1">The sequence shown here is derived from an EMBL/GenBank/DDBJ whole genome shotgun (WGS) entry which is preliminary data.</text>
</comment>
<dbReference type="EMBL" id="JACIDG010000021">
    <property type="protein sequence ID" value="MBB3918807.1"/>
    <property type="molecule type" value="Genomic_DNA"/>
</dbReference>
<dbReference type="AlphaFoldDB" id="A0A7W6BAI5"/>
<proteinExistence type="predicted"/>
<protein>
    <submittedName>
        <fullName evidence="1">2-methylcitrate dehydratase PrpD</fullName>
    </submittedName>
</protein>
<dbReference type="SUPFAM" id="SSF103378">
    <property type="entry name" value="2-methylcitrate dehydratase PrpD"/>
    <property type="match status" value="1"/>
</dbReference>
<dbReference type="InterPro" id="IPR036148">
    <property type="entry name" value="MmgE/PrpD_sf"/>
</dbReference>
<organism evidence="1 2">
    <name type="scientific">Rhizobium fabae</name>
    <dbReference type="NCBI Taxonomy" id="573179"/>
    <lineage>
        <taxon>Bacteria</taxon>
        <taxon>Pseudomonadati</taxon>
        <taxon>Pseudomonadota</taxon>
        <taxon>Alphaproteobacteria</taxon>
        <taxon>Hyphomicrobiales</taxon>
        <taxon>Rhizobiaceae</taxon>
        <taxon>Rhizobium/Agrobacterium group</taxon>
        <taxon>Rhizobium</taxon>
    </lineage>
</organism>
<evidence type="ECO:0000313" key="2">
    <source>
        <dbReference type="Proteomes" id="UP000545490"/>
    </source>
</evidence>
<name>A0A7W6BAI5_9HYPH</name>